<protein>
    <recommendedName>
        <fullName evidence="2">DEAD-box helicase OB fold domain-containing protein</fullName>
    </recommendedName>
</protein>
<keyword evidence="4" id="KW-1185">Reference proteome</keyword>
<evidence type="ECO:0000313" key="3">
    <source>
        <dbReference type="EMBL" id="PIO60839.1"/>
    </source>
</evidence>
<sequence length="332" mass="38130">MVQAAIVAGCYPGIGFVRAGNKLKKIRTSTEAAATLHPSSVIKRQVLAASKRSEVINQYVAEDSEDPVIEYLAFHELAKIDEGLTLRTVTVVPPCAVVLFAGSMRLKKSTIQNFDITDPDSGDEVDIDEEGPRDVVYPIEHWIGVRATYPDLLETLALVLKTDHQQMKFNTCVLPEQQFIFQQHQVPTSSSTSSYSSHNGQAAALRFSHREGTSSQPNMSALAEVPPKSNRRDNYDPRRFARNRDDWQRNRPYQPREGFRDKVERVQNFRDRERERNAREETGPGRRDYNYRQRQYTKYDDDREEPVPEDPRVDRTDEDGWGEVSWNAVFFY</sequence>
<dbReference type="Pfam" id="PF07717">
    <property type="entry name" value="OB_NTP_bind"/>
    <property type="match status" value="1"/>
</dbReference>
<evidence type="ECO:0000259" key="2">
    <source>
        <dbReference type="Pfam" id="PF07717"/>
    </source>
</evidence>
<feature type="compositionally biased region" description="Basic and acidic residues" evidence="1">
    <location>
        <begin position="230"/>
        <end position="249"/>
    </location>
</feature>
<feature type="domain" description="DEAD-box helicase OB fold" evidence="2">
    <location>
        <begin position="2"/>
        <end position="103"/>
    </location>
</feature>
<reference evidence="3 4" key="1">
    <citation type="submission" date="2015-09" db="EMBL/GenBank/DDBJ databases">
        <title>Draft genome of the parasitic nematode Teladorsagia circumcincta isolate WARC Sus (inbred).</title>
        <authorList>
            <person name="Mitreva M."/>
        </authorList>
    </citation>
    <scope>NUCLEOTIDE SEQUENCE [LARGE SCALE GENOMIC DNA]</scope>
    <source>
        <strain evidence="3 4">S</strain>
    </source>
</reference>
<gene>
    <name evidence="3" type="ORF">TELCIR_17655</name>
</gene>
<dbReference type="InterPro" id="IPR011709">
    <property type="entry name" value="DEAD-box_helicase_OB_fold"/>
</dbReference>
<feature type="region of interest" description="Disordered" evidence="1">
    <location>
        <begin position="208"/>
        <end position="318"/>
    </location>
</feature>
<dbReference type="EMBL" id="KZ354682">
    <property type="protein sequence ID" value="PIO60839.1"/>
    <property type="molecule type" value="Genomic_DNA"/>
</dbReference>
<dbReference type="Proteomes" id="UP000230423">
    <property type="component" value="Unassembled WGS sequence"/>
</dbReference>
<organism evidence="3 4">
    <name type="scientific">Teladorsagia circumcincta</name>
    <name type="common">Brown stomach worm</name>
    <name type="synonym">Ostertagia circumcincta</name>
    <dbReference type="NCBI Taxonomy" id="45464"/>
    <lineage>
        <taxon>Eukaryota</taxon>
        <taxon>Metazoa</taxon>
        <taxon>Ecdysozoa</taxon>
        <taxon>Nematoda</taxon>
        <taxon>Chromadorea</taxon>
        <taxon>Rhabditida</taxon>
        <taxon>Rhabditina</taxon>
        <taxon>Rhabditomorpha</taxon>
        <taxon>Strongyloidea</taxon>
        <taxon>Trichostrongylidae</taxon>
        <taxon>Teladorsagia</taxon>
    </lineage>
</organism>
<evidence type="ECO:0000313" key="4">
    <source>
        <dbReference type="Proteomes" id="UP000230423"/>
    </source>
</evidence>
<evidence type="ECO:0000256" key="1">
    <source>
        <dbReference type="SAM" id="MobiDB-lite"/>
    </source>
</evidence>
<name>A0A2G9TS55_TELCI</name>
<proteinExistence type="predicted"/>
<feature type="compositionally biased region" description="Basic and acidic residues" evidence="1">
    <location>
        <begin position="257"/>
        <end position="315"/>
    </location>
</feature>
<accession>A0A2G9TS55</accession>
<dbReference type="OrthoDB" id="5860986at2759"/>
<dbReference type="AlphaFoldDB" id="A0A2G9TS55"/>